<dbReference type="Pfam" id="PF02128">
    <property type="entry name" value="Peptidase_M36"/>
    <property type="match status" value="1"/>
</dbReference>
<dbReference type="Gene3D" id="1.10.390.10">
    <property type="entry name" value="Neutral Protease Domain 2"/>
    <property type="match status" value="1"/>
</dbReference>
<sequence>MRLLPRAAMAGAIAAATIAATLVSAPVAQADPAGLTLIASNQSLLGVHELYAQTYAGHPVLGGFYARHTDRETGAVTIQDGRLTVGKLDLGKARVSGDRAATAETKARGHAFRTDIVVVPGDNATLAYAVLSQDATGEYRTVVDTDSGSVLRVDELSDHVDGHGKVFEPNPVATLQNTTLTDQNNKDYAALSGAYKSVTLKNLNGTGKLDGSFANNISASEVKNNTNTFNYNRSQAGFEQVMAYYSITSAQSYIQSLGFTSVNNEAQDFKTTGLTDDNSFYSPSADSITFGTGGVDDAEDAEVIWHEYGHAIQDAQVPGFGSSNEAGAMGEGFGDWFAVMMSIPNNPDTVKTPLACVADWDAVSYASGTPKCLRRVDGTKVYPGDVENEVHADGEIWSRALWDVYKGLGRDQAVKVVLEAQFSYAPNTSFAAAATVTVNTARRLYGASAATVCQNAFHARGIL</sequence>
<dbReference type="AlphaFoldDB" id="A0A9W6W6I9"/>
<accession>A0A9W6W6I9</accession>
<organism evidence="2 3">
    <name type="scientific">Actinorhabdospora filicis</name>
    <dbReference type="NCBI Taxonomy" id="1785913"/>
    <lineage>
        <taxon>Bacteria</taxon>
        <taxon>Bacillati</taxon>
        <taxon>Actinomycetota</taxon>
        <taxon>Actinomycetes</taxon>
        <taxon>Micromonosporales</taxon>
        <taxon>Micromonosporaceae</taxon>
        <taxon>Actinorhabdospora</taxon>
    </lineage>
</organism>
<feature type="signal peptide" evidence="1">
    <location>
        <begin position="1"/>
        <end position="30"/>
    </location>
</feature>
<evidence type="ECO:0000313" key="3">
    <source>
        <dbReference type="Proteomes" id="UP001165079"/>
    </source>
</evidence>
<dbReference type="PANTHER" id="PTHR33794">
    <property type="entry name" value="BACILLOLYSIN"/>
    <property type="match status" value="1"/>
</dbReference>
<dbReference type="SUPFAM" id="SSF55486">
    <property type="entry name" value="Metalloproteases ('zincins'), catalytic domain"/>
    <property type="match status" value="1"/>
</dbReference>
<evidence type="ECO:0000313" key="2">
    <source>
        <dbReference type="EMBL" id="GLZ81592.1"/>
    </source>
</evidence>
<dbReference type="InterPro" id="IPR027268">
    <property type="entry name" value="Peptidase_M4/M1_CTD_sf"/>
</dbReference>
<gene>
    <name evidence="2" type="ORF">Afil01_63990</name>
</gene>
<dbReference type="GO" id="GO:0008270">
    <property type="term" value="F:zinc ion binding"/>
    <property type="evidence" value="ECO:0007669"/>
    <property type="project" value="InterPro"/>
</dbReference>
<dbReference type="Proteomes" id="UP001165079">
    <property type="component" value="Unassembled WGS sequence"/>
</dbReference>
<feature type="chain" id="PRO_5040861743" description="Zn-dependent metalloprotease" evidence="1">
    <location>
        <begin position="31"/>
        <end position="463"/>
    </location>
</feature>
<proteinExistence type="predicted"/>
<dbReference type="GO" id="GO:0005615">
    <property type="term" value="C:extracellular space"/>
    <property type="evidence" value="ECO:0007669"/>
    <property type="project" value="InterPro"/>
</dbReference>
<reference evidence="2" key="1">
    <citation type="submission" date="2023-03" db="EMBL/GenBank/DDBJ databases">
        <title>Actinorhabdospora filicis NBRC 111898.</title>
        <authorList>
            <person name="Ichikawa N."/>
            <person name="Sato H."/>
            <person name="Tonouchi N."/>
        </authorList>
    </citation>
    <scope>NUCLEOTIDE SEQUENCE</scope>
    <source>
        <strain evidence="2">NBRC 111898</strain>
    </source>
</reference>
<keyword evidence="3" id="KW-1185">Reference proteome</keyword>
<dbReference type="RefSeq" id="WP_285667100.1">
    <property type="nucleotide sequence ID" value="NZ_BSTX01000006.1"/>
</dbReference>
<dbReference type="InterPro" id="IPR001842">
    <property type="entry name" value="Peptidase_M36"/>
</dbReference>
<comment type="caution">
    <text evidence="2">The sequence shown here is derived from an EMBL/GenBank/DDBJ whole genome shotgun (WGS) entry which is preliminary data.</text>
</comment>
<name>A0A9W6W6I9_9ACTN</name>
<evidence type="ECO:0000256" key="1">
    <source>
        <dbReference type="SAM" id="SignalP"/>
    </source>
</evidence>
<dbReference type="InterPro" id="IPR050728">
    <property type="entry name" value="Zinc_Metalloprotease_M4"/>
</dbReference>
<protein>
    <recommendedName>
        <fullName evidence="4">Zn-dependent metalloprotease</fullName>
    </recommendedName>
</protein>
<dbReference type="GO" id="GO:0004222">
    <property type="term" value="F:metalloendopeptidase activity"/>
    <property type="evidence" value="ECO:0007669"/>
    <property type="project" value="InterPro"/>
</dbReference>
<dbReference type="PANTHER" id="PTHR33794:SF1">
    <property type="entry name" value="BACILLOLYSIN"/>
    <property type="match status" value="1"/>
</dbReference>
<dbReference type="EMBL" id="BSTX01000006">
    <property type="protein sequence ID" value="GLZ81592.1"/>
    <property type="molecule type" value="Genomic_DNA"/>
</dbReference>
<evidence type="ECO:0008006" key="4">
    <source>
        <dbReference type="Google" id="ProtNLM"/>
    </source>
</evidence>
<keyword evidence="1" id="KW-0732">Signal</keyword>